<dbReference type="InterPro" id="IPR036680">
    <property type="entry name" value="SPOR-like_sf"/>
</dbReference>
<dbReference type="HAMAP" id="MF_02071">
    <property type="entry name" value="RlpA"/>
    <property type="match status" value="1"/>
</dbReference>
<comment type="similarity">
    <text evidence="4 5">Belongs to the RlpA family.</text>
</comment>
<proteinExistence type="inferred from homology"/>
<evidence type="ECO:0000256" key="3">
    <source>
        <dbReference type="ARBA" id="ARBA00023316"/>
    </source>
</evidence>
<protein>
    <recommendedName>
        <fullName evidence="4">Endolytic peptidoglycan transglycosylase RlpA</fullName>
        <ecNumber evidence="4">4.2.2.-</ecNumber>
    </recommendedName>
</protein>
<dbReference type="PROSITE" id="PS51724">
    <property type="entry name" value="SPOR"/>
    <property type="match status" value="1"/>
</dbReference>
<gene>
    <name evidence="4" type="primary">rlpA</name>
    <name evidence="8" type="ORF">O0R41_02245</name>
</gene>
<keyword evidence="9" id="KW-1185">Reference proteome</keyword>
<dbReference type="InterPro" id="IPR009009">
    <property type="entry name" value="RlpA-like_DPBB"/>
</dbReference>
<feature type="compositionally biased region" description="Low complexity" evidence="6">
    <location>
        <begin position="214"/>
        <end position="236"/>
    </location>
</feature>
<name>A0ABU3ZSC8_9SPHN</name>
<evidence type="ECO:0000256" key="4">
    <source>
        <dbReference type="HAMAP-Rule" id="MF_02071"/>
    </source>
</evidence>
<evidence type="ECO:0000313" key="8">
    <source>
        <dbReference type="EMBL" id="MDV5822424.1"/>
    </source>
</evidence>
<dbReference type="Pfam" id="PF05036">
    <property type="entry name" value="SPOR"/>
    <property type="match status" value="1"/>
</dbReference>
<feature type="signal peptide" evidence="4">
    <location>
        <begin position="1"/>
        <end position="23"/>
    </location>
</feature>
<dbReference type="CDD" id="cd22268">
    <property type="entry name" value="DPBB_RlpA-like"/>
    <property type="match status" value="1"/>
</dbReference>
<evidence type="ECO:0000256" key="1">
    <source>
        <dbReference type="ARBA" id="ARBA00022729"/>
    </source>
</evidence>
<evidence type="ECO:0000259" key="7">
    <source>
        <dbReference type="PROSITE" id="PS51724"/>
    </source>
</evidence>
<organism evidence="8 9">
    <name type="scientific">Sphingobium naphthae</name>
    <dbReference type="NCBI Taxonomy" id="1886786"/>
    <lineage>
        <taxon>Bacteria</taxon>
        <taxon>Pseudomonadati</taxon>
        <taxon>Pseudomonadota</taxon>
        <taxon>Alphaproteobacteria</taxon>
        <taxon>Sphingomonadales</taxon>
        <taxon>Sphingomonadaceae</taxon>
        <taxon>Sphingobium</taxon>
    </lineage>
</organism>
<dbReference type="NCBIfam" id="TIGR00413">
    <property type="entry name" value="rlpA"/>
    <property type="match status" value="1"/>
</dbReference>
<dbReference type="RefSeq" id="WP_317515615.1">
    <property type="nucleotide sequence ID" value="NZ_JAPTHD010000001.1"/>
</dbReference>
<dbReference type="Proteomes" id="UP001185984">
    <property type="component" value="Unassembled WGS sequence"/>
</dbReference>
<evidence type="ECO:0000313" key="9">
    <source>
        <dbReference type="Proteomes" id="UP001185984"/>
    </source>
</evidence>
<dbReference type="SUPFAM" id="SSF110997">
    <property type="entry name" value="Sporulation related repeat"/>
    <property type="match status" value="1"/>
</dbReference>
<feature type="region of interest" description="Disordered" evidence="6">
    <location>
        <begin position="185"/>
        <end position="245"/>
    </location>
</feature>
<evidence type="ECO:0000256" key="2">
    <source>
        <dbReference type="ARBA" id="ARBA00023239"/>
    </source>
</evidence>
<dbReference type="Gene3D" id="3.30.70.1070">
    <property type="entry name" value="Sporulation related repeat"/>
    <property type="match status" value="1"/>
</dbReference>
<dbReference type="InterPro" id="IPR007730">
    <property type="entry name" value="SPOR-like_dom"/>
</dbReference>
<dbReference type="Pfam" id="PF03330">
    <property type="entry name" value="DPBB_1"/>
    <property type="match status" value="1"/>
</dbReference>
<reference evidence="9" key="1">
    <citation type="journal article" date="2022" name="J Environ Chem Eng">
        <title>Biodegradation of petroleum oil using a constructed nonpathogenic and heavy metal-tolerant bacterial consortium isolated from marine sponges.</title>
        <authorList>
            <person name="Dechsakulwatana C."/>
            <person name="Rungsihiranrut A."/>
            <person name="Muangchinda C."/>
            <person name="Ningthoujam R."/>
            <person name="Klankeo P."/>
            <person name="Pinyakong O."/>
        </authorList>
    </citation>
    <scope>NUCLEOTIDE SEQUENCE [LARGE SCALE GENOMIC DNA]</scope>
    <source>
        <strain evidence="9">MO2-4</strain>
    </source>
</reference>
<dbReference type="Gene3D" id="2.40.40.10">
    <property type="entry name" value="RlpA-like domain"/>
    <property type="match status" value="1"/>
</dbReference>
<dbReference type="EC" id="4.2.2.-" evidence="4"/>
<comment type="caution">
    <text evidence="8">The sequence shown here is derived from an EMBL/GenBank/DDBJ whole genome shotgun (WGS) entry which is preliminary data.</text>
</comment>
<feature type="compositionally biased region" description="Pro residues" evidence="6">
    <location>
        <begin position="191"/>
        <end position="203"/>
    </location>
</feature>
<keyword evidence="3 4" id="KW-0961">Cell wall biogenesis/degradation</keyword>
<keyword evidence="2 4" id="KW-0456">Lyase</keyword>
<comment type="function">
    <text evidence="4">Lytic transglycosylase with a strong preference for naked glycan strands that lack stem peptides.</text>
</comment>
<accession>A0ABU3ZSC8</accession>
<evidence type="ECO:0000256" key="6">
    <source>
        <dbReference type="SAM" id="MobiDB-lite"/>
    </source>
</evidence>
<keyword evidence="1 4" id="KW-0732">Signal</keyword>
<dbReference type="InterPro" id="IPR012997">
    <property type="entry name" value="RplA"/>
</dbReference>
<feature type="chain" id="PRO_5044898262" description="Endolytic peptidoglycan transglycosylase RlpA" evidence="4">
    <location>
        <begin position="24"/>
        <end position="317"/>
    </location>
</feature>
<dbReference type="InterPro" id="IPR036908">
    <property type="entry name" value="RlpA-like_sf"/>
</dbReference>
<dbReference type="PANTHER" id="PTHR34183:SF1">
    <property type="entry name" value="ENDOLYTIC PEPTIDOGLYCAN TRANSGLYCOSYLASE RLPA"/>
    <property type="match status" value="1"/>
</dbReference>
<dbReference type="InterPro" id="IPR034718">
    <property type="entry name" value="RlpA"/>
</dbReference>
<dbReference type="PANTHER" id="PTHR34183">
    <property type="entry name" value="ENDOLYTIC PEPTIDOGLYCAN TRANSGLYCOSYLASE RLPA"/>
    <property type="match status" value="1"/>
</dbReference>
<dbReference type="SUPFAM" id="SSF50685">
    <property type="entry name" value="Barwin-like endoglucanases"/>
    <property type="match status" value="1"/>
</dbReference>
<dbReference type="EMBL" id="JAPTHD010000001">
    <property type="protein sequence ID" value="MDV5822424.1"/>
    <property type="molecule type" value="Genomic_DNA"/>
</dbReference>
<feature type="domain" description="SPOR" evidence="7">
    <location>
        <begin position="244"/>
        <end position="317"/>
    </location>
</feature>
<evidence type="ECO:0000256" key="5">
    <source>
        <dbReference type="RuleBase" id="RU003495"/>
    </source>
</evidence>
<sequence length="317" mass="32539" precursor="true">MRSGNKAVFAALAATFGTGMALAQGPAAMVEDRPVLLGEPYSVAGVTYRPADPAAYDELGYAEPIDVGSKGATTANGETFVAGAITAAHKSLPLPSYVEVTALDSGRTILVRINDRGPMRNDRIIALSPGAMAQLGLAGGPAPVRVRRVNPPDQDQVALRRHERAAERLESPPALLKVLRERLTKTAASPAMPPPVASAPKPAPRMRAGASFDTAPAKPAAPATPSATTAAPGAKAPAPPAKPAMTKGGYVVQVGAFSSRANADALAKRIGAQVHGGEGLWRVRFGPYATRQAAQAGVRAAAAQGLANMPIMANDER</sequence>